<evidence type="ECO:0000313" key="1">
    <source>
        <dbReference type="EMBL" id="NEC38573.1"/>
    </source>
</evidence>
<accession>A0A6G3TPR0</accession>
<dbReference type="EMBL" id="JAAGMQ010001078">
    <property type="protein sequence ID" value="NEC38573.1"/>
    <property type="molecule type" value="Genomic_DNA"/>
</dbReference>
<dbReference type="RefSeq" id="WP_164279007.1">
    <property type="nucleotide sequence ID" value="NZ_JAAGMQ010001078.1"/>
</dbReference>
<proteinExistence type="predicted"/>
<organism evidence="1 2">
    <name type="scientific">Streptomyces rubrogriseus</name>
    <dbReference type="NCBI Taxonomy" id="194673"/>
    <lineage>
        <taxon>Bacteria</taxon>
        <taxon>Bacillati</taxon>
        <taxon>Actinomycetota</taxon>
        <taxon>Actinomycetes</taxon>
        <taxon>Kitasatosporales</taxon>
        <taxon>Streptomycetaceae</taxon>
        <taxon>Streptomyces</taxon>
        <taxon>Streptomyces violaceoruber group</taxon>
    </lineage>
</organism>
<comment type="caution">
    <text evidence="1">The sequence shown here is derived from an EMBL/GenBank/DDBJ whole genome shotgun (WGS) entry which is preliminary data.</text>
</comment>
<reference evidence="1 2" key="1">
    <citation type="submission" date="2020-01" db="EMBL/GenBank/DDBJ databases">
        <title>Insect and environment-associated Actinomycetes.</title>
        <authorList>
            <person name="Currrie C."/>
            <person name="Chevrette M."/>
            <person name="Carlson C."/>
            <person name="Stubbendieck R."/>
            <person name="Wendt-Pienkowski E."/>
        </authorList>
    </citation>
    <scope>NUCLEOTIDE SEQUENCE [LARGE SCALE GENOMIC DNA]</scope>
    <source>
        <strain evidence="1 2">SID7739</strain>
    </source>
</reference>
<evidence type="ECO:0000313" key="2">
    <source>
        <dbReference type="Proteomes" id="UP000475666"/>
    </source>
</evidence>
<dbReference type="AlphaFoldDB" id="A0A6G3TPR0"/>
<dbReference type="Proteomes" id="UP000475666">
    <property type="component" value="Unassembled WGS sequence"/>
</dbReference>
<name>A0A6G3TPR0_9ACTN</name>
<sequence>MPDVNECQICGAPAPLITGQCDGVAGYRLLRDPWAPKPSFLDGNLHFSCLSESDRSGFFFDEFTHMLRAGHEEVESLDGSPPPLTRMGLGMTEIFSGAECCVFQSGVADRWMVVKRNGPWFRLRLEDITELARGAALRSSSDVVPYRLPVDLGDDVRELSLASLLSVLGVTDRYEPDVVEYEAVDYYPPKLLLEYVARAPLRLPREAVAFLTEYVQNYTPVSYDDEA</sequence>
<gene>
    <name evidence="1" type="ORF">G3I66_36205</name>
</gene>
<protein>
    <submittedName>
        <fullName evidence="1">Uncharacterized protein</fullName>
    </submittedName>
</protein>